<feature type="domain" description="Tyr recombinase" evidence="2">
    <location>
        <begin position="240"/>
        <end position="451"/>
    </location>
</feature>
<dbReference type="RefSeq" id="WP_071809560.1">
    <property type="nucleotide sequence ID" value="NZ_MEIA01000534.1"/>
</dbReference>
<dbReference type="GO" id="GO:0015074">
    <property type="term" value="P:DNA integration"/>
    <property type="evidence" value="ECO:0007669"/>
    <property type="project" value="InterPro"/>
</dbReference>
<dbReference type="InterPro" id="IPR050090">
    <property type="entry name" value="Tyrosine_recombinase_XerCD"/>
</dbReference>
<dbReference type="Gene3D" id="1.10.443.10">
    <property type="entry name" value="Intergrase catalytic core"/>
    <property type="match status" value="1"/>
</dbReference>
<evidence type="ECO:0000313" key="4">
    <source>
        <dbReference type="Proteomes" id="UP000182486"/>
    </source>
</evidence>
<accession>A0A1K0GGQ9</accession>
<dbReference type="PANTHER" id="PTHR30349:SF64">
    <property type="entry name" value="PROPHAGE INTEGRASE INTD-RELATED"/>
    <property type="match status" value="1"/>
</dbReference>
<dbReference type="SUPFAM" id="SSF56349">
    <property type="entry name" value="DNA breaking-rejoining enzymes"/>
    <property type="match status" value="1"/>
</dbReference>
<reference evidence="3 4" key="1">
    <citation type="submission" date="2016-09" db="EMBL/GenBank/DDBJ databases">
        <title>Couchioplanes caeruleus draft genome sequence.</title>
        <authorList>
            <person name="Sheehan J."/>
            <person name="Caffrey P."/>
        </authorList>
    </citation>
    <scope>NUCLEOTIDE SEQUENCE [LARGE SCALE GENOMIC DNA]</scope>
    <source>
        <strain evidence="3 4">DSM 43634</strain>
    </source>
</reference>
<keyword evidence="4" id="KW-1185">Reference proteome</keyword>
<dbReference type="GO" id="GO:0003677">
    <property type="term" value="F:DNA binding"/>
    <property type="evidence" value="ECO:0007669"/>
    <property type="project" value="InterPro"/>
</dbReference>
<dbReference type="GO" id="GO:0006310">
    <property type="term" value="P:DNA recombination"/>
    <property type="evidence" value="ECO:0007669"/>
    <property type="project" value="UniProtKB-KW"/>
</dbReference>
<dbReference type="Pfam" id="PF00589">
    <property type="entry name" value="Phage_integrase"/>
    <property type="match status" value="1"/>
</dbReference>
<dbReference type="PANTHER" id="PTHR30349">
    <property type="entry name" value="PHAGE INTEGRASE-RELATED"/>
    <property type="match status" value="1"/>
</dbReference>
<protein>
    <submittedName>
        <fullName evidence="3">Integrase</fullName>
    </submittedName>
</protein>
<dbReference type="InterPro" id="IPR011010">
    <property type="entry name" value="DNA_brk_join_enz"/>
</dbReference>
<proteinExistence type="predicted"/>
<organism evidence="3 4">
    <name type="scientific">Couchioplanes caeruleus subsp. caeruleus</name>
    <dbReference type="NCBI Taxonomy" id="56427"/>
    <lineage>
        <taxon>Bacteria</taxon>
        <taxon>Bacillati</taxon>
        <taxon>Actinomycetota</taxon>
        <taxon>Actinomycetes</taxon>
        <taxon>Micromonosporales</taxon>
        <taxon>Micromonosporaceae</taxon>
        <taxon>Couchioplanes</taxon>
    </lineage>
</organism>
<dbReference type="EMBL" id="MEIA01000534">
    <property type="protein sequence ID" value="OJF10052.1"/>
    <property type="molecule type" value="Genomic_DNA"/>
</dbReference>
<keyword evidence="1" id="KW-0233">DNA recombination</keyword>
<gene>
    <name evidence="3" type="ORF">BG844_34260</name>
</gene>
<evidence type="ECO:0000259" key="2">
    <source>
        <dbReference type="PROSITE" id="PS51898"/>
    </source>
</evidence>
<dbReference type="AlphaFoldDB" id="A0A1K0GGQ9"/>
<comment type="caution">
    <text evidence="3">The sequence shown here is derived from an EMBL/GenBank/DDBJ whole genome shotgun (WGS) entry which is preliminary data.</text>
</comment>
<sequence length="464" mass="52185">MNTTYDVRVWGIREHKGKDRKTGKPRNSFRARWRVEARPFGETFQTRPLAESFRAKLLTAQREGIAFDTASGLPEPMARKLNSKSWYEHAVEFVDMKWPRAAASHRRSIAETLANVTPALLASTHGSPSDAEIQRALYAWSFNKTRREGGSPPAELAPTVRWLEAHTMKLTDLNNAEVIRKALDTLSLRQDGRAAAATTVARKRGVFYSALRYAVELRRLPSHPMEHVQWIAPRSEDEVDRRSVINPAQALQLLTAVSRQAPRLVAFFACMYYAAMRPAEVVHLRIDDCKLPDSGWGLLRLTGSTQHAGLDWGDDPGVILEDRELKHRAKTATRPVPAPPILVRALRWHVACYGTAPDGRLFSSSTYGRRPISKWAYAYAWRHARRATFTEAQQRSPLAARPYDLRHAAVSLWLNAGVPATQVAEWAGHSVNVLLKVYAKCIEGQDEAARRRIEHALGANELDT</sequence>
<dbReference type="PROSITE" id="PS51898">
    <property type="entry name" value="TYR_RECOMBINASE"/>
    <property type="match status" value="1"/>
</dbReference>
<name>A0A1K0GGQ9_9ACTN</name>
<evidence type="ECO:0000256" key="1">
    <source>
        <dbReference type="ARBA" id="ARBA00023172"/>
    </source>
</evidence>
<dbReference type="Proteomes" id="UP000182486">
    <property type="component" value="Unassembled WGS sequence"/>
</dbReference>
<evidence type="ECO:0000313" key="3">
    <source>
        <dbReference type="EMBL" id="OJF10052.1"/>
    </source>
</evidence>
<dbReference type="InterPro" id="IPR002104">
    <property type="entry name" value="Integrase_catalytic"/>
</dbReference>
<dbReference type="InterPro" id="IPR013762">
    <property type="entry name" value="Integrase-like_cat_sf"/>
</dbReference>